<dbReference type="Gene3D" id="3.10.450.50">
    <property type="match status" value="1"/>
</dbReference>
<dbReference type="RefSeq" id="WP_065726642.1">
    <property type="nucleotide sequence ID" value="NZ_CP016428.1"/>
</dbReference>
<dbReference type="EMBL" id="CP016428">
    <property type="protein sequence ID" value="ANV99332.1"/>
    <property type="molecule type" value="Genomic_DNA"/>
</dbReference>
<name>A0A1B1U9B9_9BRAD</name>
<dbReference type="AlphaFoldDB" id="A0A1B1U9B9"/>
<dbReference type="GO" id="GO:0030638">
    <property type="term" value="P:polyketide metabolic process"/>
    <property type="evidence" value="ECO:0007669"/>
    <property type="project" value="InterPro"/>
</dbReference>
<dbReference type="InterPro" id="IPR032710">
    <property type="entry name" value="NTF2-like_dom_sf"/>
</dbReference>
<dbReference type="OrthoDB" id="1492879at2"/>
<dbReference type="InterPro" id="IPR009959">
    <property type="entry name" value="Cyclase_SnoaL-like"/>
</dbReference>
<accession>A0A1B1U9B9</accession>
<dbReference type="KEGG" id="bic:LMTR13_03220"/>
<dbReference type="Proteomes" id="UP000092839">
    <property type="component" value="Chromosome"/>
</dbReference>
<protein>
    <submittedName>
        <fullName evidence="1">Polyketide cyclase</fullName>
    </submittedName>
</protein>
<organism evidence="1 2">
    <name type="scientific">Bradyrhizobium icense</name>
    <dbReference type="NCBI Taxonomy" id="1274631"/>
    <lineage>
        <taxon>Bacteria</taxon>
        <taxon>Pseudomonadati</taxon>
        <taxon>Pseudomonadota</taxon>
        <taxon>Alphaproteobacteria</taxon>
        <taxon>Hyphomicrobiales</taxon>
        <taxon>Nitrobacteraceae</taxon>
        <taxon>Bradyrhizobium</taxon>
    </lineage>
</organism>
<dbReference type="Pfam" id="PF07366">
    <property type="entry name" value="SnoaL"/>
    <property type="match status" value="1"/>
</dbReference>
<sequence length="138" mass="14881">MGSITAIANAFFAACETGKGWEGCKTYCAPNATFAAQAEPLADIKALSEYADWMKGLMTIMPDGRYEVKSFATDTERNNVAAYAVFSGTHTGPGGPCEPTGKKTTSDYVYVMQFTGDKISHMTKIWNSGVALKQLGWI</sequence>
<proteinExistence type="predicted"/>
<gene>
    <name evidence="1" type="ORF">LMTR13_03220</name>
</gene>
<evidence type="ECO:0000313" key="2">
    <source>
        <dbReference type="Proteomes" id="UP000092839"/>
    </source>
</evidence>
<dbReference type="SUPFAM" id="SSF54427">
    <property type="entry name" value="NTF2-like"/>
    <property type="match status" value="1"/>
</dbReference>
<keyword evidence="2" id="KW-1185">Reference proteome</keyword>
<reference evidence="1 2" key="1">
    <citation type="submission" date="2016-07" db="EMBL/GenBank/DDBJ databases">
        <title>Complete genome sequence of Bradyrhizobium icense LMTR 13T, a potential inoculant strain isolated from lima bean (Phaseolus lunatus) in Peru.</title>
        <authorList>
            <person name="Ormeno-Orrillo E."/>
            <person name="Duran D."/>
            <person name="Rogel M.A."/>
            <person name="Rey L."/>
            <person name="Imperial J."/>
            <person name="Ruiz-Argueso T."/>
            <person name="Martinez-Romero E."/>
        </authorList>
    </citation>
    <scope>NUCLEOTIDE SEQUENCE [LARGE SCALE GENOMIC DNA]</scope>
    <source>
        <strain evidence="1 2">LMTR 13</strain>
    </source>
</reference>
<evidence type="ECO:0000313" key="1">
    <source>
        <dbReference type="EMBL" id="ANV99332.1"/>
    </source>
</evidence>